<feature type="coiled-coil region" evidence="2">
    <location>
        <begin position="68"/>
        <end position="109"/>
    </location>
</feature>
<evidence type="ECO:0000256" key="3">
    <source>
        <dbReference type="SAM" id="MobiDB-lite"/>
    </source>
</evidence>
<keyword evidence="1 2" id="KW-0175">Coiled coil</keyword>
<feature type="domain" description="Rootletin-like coiled-coil" evidence="4">
    <location>
        <begin position="148"/>
        <end position="318"/>
    </location>
</feature>
<evidence type="ECO:0000256" key="2">
    <source>
        <dbReference type="SAM" id="Coils"/>
    </source>
</evidence>
<reference evidence="5" key="3">
    <citation type="submission" date="2025-09" db="UniProtKB">
        <authorList>
            <consortium name="Ensembl"/>
        </authorList>
    </citation>
    <scope>IDENTIFICATION</scope>
</reference>
<feature type="region of interest" description="Disordered" evidence="3">
    <location>
        <begin position="441"/>
        <end position="493"/>
    </location>
</feature>
<gene>
    <name evidence="5" type="primary">CROCC</name>
</gene>
<dbReference type="Pfam" id="PF15035">
    <property type="entry name" value="Rootletin"/>
    <property type="match status" value="1"/>
</dbReference>
<feature type="region of interest" description="Disordered" evidence="3">
    <location>
        <begin position="1469"/>
        <end position="1490"/>
    </location>
</feature>
<feature type="coiled-coil region" evidence="2">
    <location>
        <begin position="1622"/>
        <end position="1789"/>
    </location>
</feature>
<feature type="compositionally biased region" description="Basic and acidic residues" evidence="3">
    <location>
        <begin position="1472"/>
        <end position="1490"/>
    </location>
</feature>
<feature type="coiled-coil region" evidence="2">
    <location>
        <begin position="512"/>
        <end position="917"/>
    </location>
</feature>
<feature type="coiled-coil region" evidence="2">
    <location>
        <begin position="222"/>
        <end position="249"/>
    </location>
</feature>
<reference evidence="5" key="2">
    <citation type="submission" date="2025-08" db="UniProtKB">
        <authorList>
            <consortium name="Ensembl"/>
        </authorList>
    </citation>
    <scope>IDENTIFICATION</scope>
</reference>
<dbReference type="Ensembl" id="ENSSHAT00000035444.1">
    <property type="protein sequence ID" value="ENSSHAP00000037941.1"/>
    <property type="gene ID" value="ENSSHAG00000008648.2"/>
</dbReference>
<dbReference type="Proteomes" id="UP000007648">
    <property type="component" value="Unassembled WGS sequence"/>
</dbReference>
<sequence length="1827" mass="205165">PSYGILQSLLRTFTILLNSEEEKGLAVQAPAQDIGPVRLPSCIREIVTRNLSDPEPEEAAQTPEMASLLTLQEENRILQQELSRLEDLLAQSRAERDELAIKYNAISERLEQSLRLESGEREPLGYGVLGQQTLELRRQLEEEQANYKRKLQAYQDGQQRQAQLVQKLQAKVLQYKKKCGEVEQQLLEKTAELEQQKLAVAVLSLLPPTLDLDLSASLVQVNAMLREQLDQASAANQALTDDIRKVTHDWTRSRGELEQREAEWRREEESFNAYFSNEHSRLLLLWRQVVGFRRLVSEMKTSTERDLAQLGIELARTSRSIHSASVGLSGSLRLAESSSEAAMEKAALLRAQLEEQLRDKVRDMIQLQVKSDLEKAELSSRVNELTLLVEQLQSQNSEKDRANEALTQKVEALVRTGSGRGGRAGGQAWLSFPGARAVLSDTDSGIQMGGMERTPEASDGSLRGLSSLRTPSPLRRSSPRPSGSPRPSLSPAFSDSTLALVHSALHKRQMQVQDMRGRYEASQDLLASLRKQLADGEAERRSLDKQVLQLRDAADGAVQAKEDALRDIQRLRSAHDLLSSEKDGLVRSLAATQMQVEMLQQEKEKLQLAQDELQRQKDQLEEEKEDITQDRERFHKEIERGHKQLEQLEVKKSGLMKELILAKETLSKATLAKEVMEAEKTEVTEALTKVEASRAELELSINKLKGEEASLRDSLSKLSALNEGLAQDKRELNQLVSQLEEERGILLGQKRDAEQEKAAAQEQVAQLEQEKLVQEAERQSLERSLQAAELAREALEQQLPAFQKERGQLQDQLAQLSRQLGAQQEELQRVHRDGERHSEGLERAFREMESLTKERASLLVQLTASERENRSLTEEVAGLRSEKDTLETSLFEAHRQLSQMEARREQLEADVQGLLLAKETLTGMVPVLWGYEGRRGLSPPPGGFGKAWLLTIVLVWGVEPGPLTSTRALPLTHPPWRGSQSGILWAPPASAMPGNPLRVRPLSPPPQALSLKESEKTALSEKLLGTQQSLATMSMDLERQKRDALTRQEQDRSTVNALTSELRDLRAKFEEAINNHEREVKALQEQARDLGRQRELGLGTLRFGGLRGRPGKLRKTRNPEETRKRAGTQPKTLLPVRATKSRNPPPKKLPSKNLRSMKLLDSDNAKKTQELVELQGRVALSQQLEKEARREAFGLKQKVLKGEVALDGTKQELLSVQRRLLEVEQGFQARERGLLGSLEESRGSEKKLLDNARNLELKLERTQAEAGELGLRLSAAEGRIQGLEMELARVEGQRREAEFQLTSLRSALRRTLGIGRVPSPAFRGYSPPEGSSCSSSPERTRHSCATSPEPMASPPPPTMDLDAETVRVALRQFLKELQDAQRERDELRVRVSTLNRQLADSERARDTANTHVEQLQKLVVECEEGRRGADGRLSGAQAALVLREESVRRSERERRAALDQVATLERSLQAAENERRASQEKISKMKANEAKLESDKRRLKEILDASESRATKLELLRHSLEGELQRSRLGMGDRESQAQALRDRAENLERQLADSELKAGALQLTVDRLNIALAKAEDSEAALKEKVQGLTASLAESTRSVTSAQDKNLHLQKSLTACEHDRRVLQERLDVARQATAEAKKQSSSLGEQVQTLRSERTELELQKADLEGQVQQLQELLDQRQESETTALQGLQKVKDEKQQLQECLASLQKSLAQLEGEKREAERSALRLEKDRAALKRTLDKVEREKLRSHEDSIRLNHEKGLLDRSLTGAEQELTEAQKQIHQLEVGIPLRLPTSLQGRWGDSPSRIQAIFSPLPGVRVQEASIL</sequence>
<dbReference type="InterPro" id="IPR055167">
    <property type="entry name" value="Rootletin-like_CC"/>
</dbReference>
<name>A0A7N4PG49_SARHA</name>
<proteinExistence type="predicted"/>
<evidence type="ECO:0000313" key="6">
    <source>
        <dbReference type="Proteomes" id="UP000007648"/>
    </source>
</evidence>
<evidence type="ECO:0000256" key="1">
    <source>
        <dbReference type="ARBA" id="ARBA00023054"/>
    </source>
</evidence>
<feature type="coiled-coil region" evidence="2">
    <location>
        <begin position="1245"/>
        <end position="1300"/>
    </location>
</feature>
<reference evidence="5 6" key="1">
    <citation type="journal article" date="2011" name="Proc. Natl. Acad. Sci. U.S.A.">
        <title>Genetic diversity and population structure of the endangered marsupial Sarcophilus harrisii (Tasmanian devil).</title>
        <authorList>
            <person name="Miller W."/>
            <person name="Hayes V.M."/>
            <person name="Ratan A."/>
            <person name="Petersen D.C."/>
            <person name="Wittekindt N.E."/>
            <person name="Miller J."/>
            <person name="Walenz B."/>
            <person name="Knight J."/>
            <person name="Qi J."/>
            <person name="Zhao F."/>
            <person name="Wang Q."/>
            <person name="Bedoya-Reina O.C."/>
            <person name="Katiyar N."/>
            <person name="Tomsho L.P."/>
            <person name="Kasson L.M."/>
            <person name="Hardie R.A."/>
            <person name="Woodbridge P."/>
            <person name="Tindall E.A."/>
            <person name="Bertelsen M.F."/>
            <person name="Dixon D."/>
            <person name="Pyecroft S."/>
            <person name="Helgen K.M."/>
            <person name="Lesk A.M."/>
            <person name="Pringle T.H."/>
            <person name="Patterson N."/>
            <person name="Zhang Y."/>
            <person name="Kreiss A."/>
            <person name="Woods G.M."/>
            <person name="Jones M.E."/>
            <person name="Schuster S.C."/>
        </authorList>
    </citation>
    <scope>NUCLEOTIDE SEQUENCE [LARGE SCALE GENOMIC DNA]</scope>
</reference>
<feature type="coiled-coil region" evidence="2">
    <location>
        <begin position="137"/>
        <end position="185"/>
    </location>
</feature>
<accession>A0A7N4PG49</accession>
<dbReference type="GeneTree" id="ENSGT00940000155758"/>
<organism evidence="5 6">
    <name type="scientific">Sarcophilus harrisii</name>
    <name type="common">Tasmanian devil</name>
    <name type="synonym">Sarcophilus laniarius</name>
    <dbReference type="NCBI Taxonomy" id="9305"/>
    <lineage>
        <taxon>Eukaryota</taxon>
        <taxon>Metazoa</taxon>
        <taxon>Chordata</taxon>
        <taxon>Craniata</taxon>
        <taxon>Vertebrata</taxon>
        <taxon>Euteleostomi</taxon>
        <taxon>Mammalia</taxon>
        <taxon>Metatheria</taxon>
        <taxon>Dasyuromorphia</taxon>
        <taxon>Dasyuridae</taxon>
        <taxon>Sarcophilus</taxon>
    </lineage>
</organism>
<feature type="coiled-coil region" evidence="2">
    <location>
        <begin position="1055"/>
        <end position="1093"/>
    </location>
</feature>
<feature type="compositionally biased region" description="Low complexity" evidence="3">
    <location>
        <begin position="1326"/>
        <end position="1337"/>
    </location>
</feature>
<protein>
    <submittedName>
        <fullName evidence="5">Ciliary rootlet coiled-coil, rootletin</fullName>
    </submittedName>
</protein>
<feature type="coiled-coil region" evidence="2">
    <location>
        <begin position="1363"/>
        <end position="1418"/>
    </location>
</feature>
<feature type="region of interest" description="Disordered" evidence="3">
    <location>
        <begin position="1101"/>
        <end position="1132"/>
    </location>
</feature>
<dbReference type="Gene3D" id="1.10.287.1490">
    <property type="match status" value="1"/>
</dbReference>
<evidence type="ECO:0000259" key="4">
    <source>
        <dbReference type="Pfam" id="PF15035"/>
    </source>
</evidence>
<feature type="region of interest" description="Disordered" evidence="3">
    <location>
        <begin position="1319"/>
        <end position="1357"/>
    </location>
</feature>
<feature type="coiled-coil region" evidence="2">
    <location>
        <begin position="339"/>
        <end position="409"/>
    </location>
</feature>
<feature type="compositionally biased region" description="Low complexity" evidence="3">
    <location>
        <begin position="460"/>
        <end position="491"/>
    </location>
</feature>
<dbReference type="PANTHER" id="PTHR23159">
    <property type="entry name" value="CENTROSOMAL PROTEIN 2"/>
    <property type="match status" value="1"/>
</dbReference>
<evidence type="ECO:0000313" key="5">
    <source>
        <dbReference type="Ensembl" id="ENSSHAP00000037941.1"/>
    </source>
</evidence>
<dbReference type="SUPFAM" id="SSF57997">
    <property type="entry name" value="Tropomyosin"/>
    <property type="match status" value="1"/>
</dbReference>
<dbReference type="PANTHER" id="PTHR23159:SF17">
    <property type="entry name" value="ROOTLETIN"/>
    <property type="match status" value="1"/>
</dbReference>
<keyword evidence="6" id="KW-1185">Reference proteome</keyword>